<dbReference type="SUPFAM" id="SSF51735">
    <property type="entry name" value="NAD(P)-binding Rossmann-fold domains"/>
    <property type="match status" value="1"/>
</dbReference>
<dbReference type="OrthoDB" id="3191258at2"/>
<protein>
    <recommendedName>
        <fullName evidence="1">NAD(P)-binding domain-containing protein</fullName>
    </recommendedName>
</protein>
<sequence length="216" mass="22344">MARITVLGGNGYAGAAIVAEAVSRGHEVTSVSRSAPGNPVAGADYVEGSVLDAAVLDRAIDGADVVISALSPRDDMAGKVEGVLADLVERLTGQPIRLGFVGGASSLLVEEGGPRLWDVTEEHMPDEVKPEVQTGLAALAALQDSPESLDWFYVSPPQDFGSWLGTPSKGTYTRGGDILLKDAEGASTISADDLALAILDEVDTPAARRSRFTAIA</sequence>
<dbReference type="AlphaFoldDB" id="A0A1H4V041"/>
<proteinExistence type="predicted"/>
<name>A0A1H4V041_9ACTN</name>
<accession>A0A1H4V041</accession>
<dbReference type="PANTHER" id="PTHR43355">
    <property type="entry name" value="FLAVIN REDUCTASE (NADPH)"/>
    <property type="match status" value="1"/>
</dbReference>
<feature type="domain" description="NAD(P)-binding" evidence="1">
    <location>
        <begin position="8"/>
        <end position="205"/>
    </location>
</feature>
<dbReference type="InterPro" id="IPR051606">
    <property type="entry name" value="Polyketide_Oxido-like"/>
</dbReference>
<dbReference type="InterPro" id="IPR036291">
    <property type="entry name" value="NAD(P)-bd_dom_sf"/>
</dbReference>
<dbReference type="Gene3D" id="3.40.50.720">
    <property type="entry name" value="NAD(P)-binding Rossmann-like Domain"/>
    <property type="match status" value="1"/>
</dbReference>
<evidence type="ECO:0000259" key="1">
    <source>
        <dbReference type="Pfam" id="PF13460"/>
    </source>
</evidence>
<evidence type="ECO:0000313" key="2">
    <source>
        <dbReference type="EMBL" id="SEC73764.1"/>
    </source>
</evidence>
<dbReference type="InterPro" id="IPR016040">
    <property type="entry name" value="NAD(P)-bd_dom"/>
</dbReference>
<dbReference type="STRING" id="402596.SAMN04489844_2888"/>
<keyword evidence="3" id="KW-1185">Reference proteome</keyword>
<dbReference type="GO" id="GO:0016646">
    <property type="term" value="F:oxidoreductase activity, acting on the CH-NH group of donors, NAD or NADP as acceptor"/>
    <property type="evidence" value="ECO:0007669"/>
    <property type="project" value="TreeGrafter"/>
</dbReference>
<evidence type="ECO:0000313" key="3">
    <source>
        <dbReference type="Proteomes" id="UP000198742"/>
    </source>
</evidence>
<reference evidence="3" key="1">
    <citation type="submission" date="2016-10" db="EMBL/GenBank/DDBJ databases">
        <authorList>
            <person name="Varghese N."/>
            <person name="Submissions S."/>
        </authorList>
    </citation>
    <scope>NUCLEOTIDE SEQUENCE [LARGE SCALE GENOMIC DNA]</scope>
    <source>
        <strain evidence="3">DSM 22017</strain>
    </source>
</reference>
<dbReference type="EMBL" id="FNRT01000002">
    <property type="protein sequence ID" value="SEC73764.1"/>
    <property type="molecule type" value="Genomic_DNA"/>
</dbReference>
<dbReference type="Proteomes" id="UP000198742">
    <property type="component" value="Unassembled WGS sequence"/>
</dbReference>
<gene>
    <name evidence="2" type="ORF">SAMN04489844_2888</name>
</gene>
<dbReference type="RefSeq" id="WP_090969721.1">
    <property type="nucleotide sequence ID" value="NZ_FNRT01000002.1"/>
</dbReference>
<organism evidence="2 3">
    <name type="scientific">Nocardioides exalbidus</name>
    <dbReference type="NCBI Taxonomy" id="402596"/>
    <lineage>
        <taxon>Bacteria</taxon>
        <taxon>Bacillati</taxon>
        <taxon>Actinomycetota</taxon>
        <taxon>Actinomycetes</taxon>
        <taxon>Propionibacteriales</taxon>
        <taxon>Nocardioidaceae</taxon>
        <taxon>Nocardioides</taxon>
    </lineage>
</organism>
<dbReference type="Pfam" id="PF13460">
    <property type="entry name" value="NAD_binding_10"/>
    <property type="match status" value="1"/>
</dbReference>
<dbReference type="PANTHER" id="PTHR43355:SF2">
    <property type="entry name" value="FLAVIN REDUCTASE (NADPH)"/>
    <property type="match status" value="1"/>
</dbReference>